<dbReference type="SUPFAM" id="SSF56712">
    <property type="entry name" value="Prokaryotic type I DNA topoisomerase"/>
    <property type="match status" value="1"/>
</dbReference>
<keyword evidence="10" id="KW-1185">Reference proteome</keyword>
<proteinExistence type="inferred from homology"/>
<comment type="caution">
    <text evidence="9">The sequence shown here is derived from an EMBL/GenBank/DDBJ whole genome shotgun (WGS) entry which is preliminary data.</text>
</comment>
<dbReference type="InterPro" id="IPR013497">
    <property type="entry name" value="Topo_IA_cen"/>
</dbReference>
<comment type="function">
    <text evidence="7">Introduces a single-strand break via transesterification at a target site in duplex DNA. Releases the supercoiling and torsional tension of DNA introduced during the DNA replication and transcription by transiently cleaving and rejoining one strand of the DNA duplex. The scissile phosphodiester is attacked by the catalytic tyrosine of the enzyme, resulting in the formation of a DNA-(5'-phosphotyrosyl)-enzyme intermediate and the expulsion of a 3'-OH DNA strand.</text>
</comment>
<evidence type="ECO:0000256" key="1">
    <source>
        <dbReference type="ARBA" id="ARBA00000213"/>
    </source>
</evidence>
<dbReference type="Pfam" id="PF01751">
    <property type="entry name" value="Toprim"/>
    <property type="match status" value="1"/>
</dbReference>
<dbReference type="InterPro" id="IPR013824">
    <property type="entry name" value="Topo_IA_cen_sub1"/>
</dbReference>
<evidence type="ECO:0000256" key="3">
    <source>
        <dbReference type="ARBA" id="ARBA00012891"/>
    </source>
</evidence>
<evidence type="ECO:0000259" key="8">
    <source>
        <dbReference type="PROSITE" id="PS52039"/>
    </source>
</evidence>
<dbReference type="PROSITE" id="PS52039">
    <property type="entry name" value="TOPO_IA_2"/>
    <property type="match status" value="1"/>
</dbReference>
<keyword evidence="5 7" id="KW-0238">DNA-binding</keyword>
<comment type="similarity">
    <text evidence="2 7">Belongs to the type IA topoisomerase family.</text>
</comment>
<dbReference type="SMART" id="SM00436">
    <property type="entry name" value="TOP1Bc"/>
    <property type="match status" value="1"/>
</dbReference>
<dbReference type="InterPro" id="IPR003602">
    <property type="entry name" value="Topo_IA_DNA-bd_dom"/>
</dbReference>
<dbReference type="InterPro" id="IPR003601">
    <property type="entry name" value="Topo_IA_2"/>
</dbReference>
<comment type="catalytic activity">
    <reaction evidence="1 7">
        <text>ATP-independent breakage of single-stranded DNA, followed by passage and rejoining.</text>
        <dbReference type="EC" id="5.6.2.1"/>
    </reaction>
</comment>
<organism evidence="9 10">
    <name type="scientific">Hexamita inflata</name>
    <dbReference type="NCBI Taxonomy" id="28002"/>
    <lineage>
        <taxon>Eukaryota</taxon>
        <taxon>Metamonada</taxon>
        <taxon>Diplomonadida</taxon>
        <taxon>Hexamitidae</taxon>
        <taxon>Hexamitinae</taxon>
        <taxon>Hexamita</taxon>
    </lineage>
</organism>
<dbReference type="InterPro" id="IPR023406">
    <property type="entry name" value="Topo_IA_AS"/>
</dbReference>
<dbReference type="InterPro" id="IPR013825">
    <property type="entry name" value="Topo_IA_cen_sub2"/>
</dbReference>
<dbReference type="InterPro" id="IPR000380">
    <property type="entry name" value="Topo_IA"/>
</dbReference>
<dbReference type="PRINTS" id="PR00417">
    <property type="entry name" value="PRTPISMRASEI"/>
</dbReference>
<dbReference type="Gene3D" id="1.10.460.10">
    <property type="entry name" value="Topoisomerase I, domain 2"/>
    <property type="match status" value="1"/>
</dbReference>
<protein>
    <recommendedName>
        <fullName evidence="3 7">DNA topoisomerase</fullName>
        <ecNumber evidence="3 7">5.6.2.1</ecNumber>
    </recommendedName>
</protein>
<dbReference type="Gene3D" id="1.10.290.10">
    <property type="entry name" value="Topoisomerase I, domain 4"/>
    <property type="match status" value="1"/>
</dbReference>
<sequence length="611" mass="69131">MLCIAEKHSVAKQLAIVLSDNAYTQTSIDKYTHAYTFTMTLQNVQQQMIITHGAGHAKNYEFTQTKLESREFFKAPIHSKVTQYGTGLFKTIKKYINTATSLILCQDNDREGEHIAWEAVEVASDSRKINIYPSILPVVRTDYQKNIISEPSGGLSAKRARFSSLTKTELINAFSNLSPLNTGTIEAVDIRQQLDLRIGYALSSLQNKNAGKLNSRMDEVARNSKKPRYTFGTCQIPTLGLCYLKNHKNFNEDCKLSLKSAIPQQLESKQLPLLIGYEESAKCQAQLKQSPYVQITCTSSDTTQHPPPPPNTIELQKYLKNINASTVMKTAETLYQKGLISYPRTETRQFTNDMNNTKLVQNLSSGTYNSYVQKLINNNQFKSNLSKIESNNKSKKLQNDESHPPIHPLNCVSLTGLEQTVFDAVCRLYLASVSFDCIRTKHEYTTKVGQLEFKATQTYVKEPGFTEILHDQKKEDIPDFKEAQKVEVQNLTLSNIEHTACDEKMTQLKLIEKMDQYGIGTDATIAEHIDNVQNRGYVNQKMQVEAAGKVISELYQRVNYNFIATTFRAMTEAGLREICEGKRKAVTVYKDVIELSMKLFDDVNNNLSSMQ</sequence>
<accession>A0ABP1J063</accession>
<dbReference type="PANTHER" id="PTHR11390">
    <property type="entry name" value="PROKARYOTIC DNA TOPOISOMERASE"/>
    <property type="match status" value="1"/>
</dbReference>
<evidence type="ECO:0000256" key="4">
    <source>
        <dbReference type="ARBA" id="ARBA00023029"/>
    </source>
</evidence>
<dbReference type="Gene3D" id="2.70.20.10">
    <property type="entry name" value="Topoisomerase I, domain 3"/>
    <property type="match status" value="1"/>
</dbReference>
<dbReference type="Gene3D" id="3.40.50.140">
    <property type="match status" value="1"/>
</dbReference>
<reference evidence="9 10" key="1">
    <citation type="submission" date="2024-07" db="EMBL/GenBank/DDBJ databases">
        <authorList>
            <person name="Akdeniz Z."/>
        </authorList>
    </citation>
    <scope>NUCLEOTIDE SEQUENCE [LARGE SCALE GENOMIC DNA]</scope>
</reference>
<gene>
    <name evidence="9" type="ORF">HINF_LOCUS31332</name>
</gene>
<dbReference type="Pfam" id="PF01131">
    <property type="entry name" value="Topoisom_bac"/>
    <property type="match status" value="1"/>
</dbReference>
<dbReference type="InterPro" id="IPR006171">
    <property type="entry name" value="TOPRIM_dom"/>
</dbReference>
<dbReference type="SMART" id="SM00437">
    <property type="entry name" value="TOP1Ac"/>
    <property type="match status" value="1"/>
</dbReference>
<evidence type="ECO:0000256" key="7">
    <source>
        <dbReference type="RuleBase" id="RU362092"/>
    </source>
</evidence>
<keyword evidence="4 7" id="KW-0799">Topoisomerase</keyword>
<evidence type="ECO:0000313" key="9">
    <source>
        <dbReference type="EMBL" id="CAL6027460.1"/>
    </source>
</evidence>
<dbReference type="EC" id="5.6.2.1" evidence="3 7"/>
<dbReference type="Proteomes" id="UP001642409">
    <property type="component" value="Unassembled WGS sequence"/>
</dbReference>
<dbReference type="EMBL" id="CAXDID020000105">
    <property type="protein sequence ID" value="CAL6027460.1"/>
    <property type="molecule type" value="Genomic_DNA"/>
</dbReference>
<evidence type="ECO:0000313" key="10">
    <source>
        <dbReference type="Proteomes" id="UP001642409"/>
    </source>
</evidence>
<keyword evidence="6 7" id="KW-0413">Isomerase</keyword>
<dbReference type="PROSITE" id="PS00396">
    <property type="entry name" value="TOPO_IA_1"/>
    <property type="match status" value="1"/>
</dbReference>
<evidence type="ECO:0000256" key="2">
    <source>
        <dbReference type="ARBA" id="ARBA00009446"/>
    </source>
</evidence>
<dbReference type="InterPro" id="IPR023405">
    <property type="entry name" value="Topo_IA_core_domain"/>
</dbReference>
<evidence type="ECO:0000256" key="6">
    <source>
        <dbReference type="ARBA" id="ARBA00023235"/>
    </source>
</evidence>
<evidence type="ECO:0000256" key="5">
    <source>
        <dbReference type="ARBA" id="ARBA00023125"/>
    </source>
</evidence>
<dbReference type="PANTHER" id="PTHR11390:SF21">
    <property type="entry name" value="DNA TOPOISOMERASE 3-ALPHA"/>
    <property type="match status" value="1"/>
</dbReference>
<dbReference type="InterPro" id="IPR013826">
    <property type="entry name" value="Topo_IA_cen_sub3"/>
</dbReference>
<name>A0ABP1J063_9EUKA</name>
<feature type="domain" description="Topo IA-type catalytic" evidence="8">
    <location>
        <begin position="181"/>
        <end position="600"/>
    </location>
</feature>